<proteinExistence type="predicted"/>
<feature type="signal peptide" evidence="2">
    <location>
        <begin position="1"/>
        <end position="20"/>
    </location>
</feature>
<gene>
    <name evidence="4" type="ORF">CLV94_2554</name>
</gene>
<comment type="caution">
    <text evidence="4">The sequence shown here is derived from an EMBL/GenBank/DDBJ whole genome shotgun (WGS) entry which is preliminary data.</text>
</comment>
<keyword evidence="1 2" id="KW-0732">Signal</keyword>
<evidence type="ECO:0000259" key="3">
    <source>
        <dbReference type="Pfam" id="PF13505"/>
    </source>
</evidence>
<dbReference type="Gene3D" id="2.40.160.20">
    <property type="match status" value="1"/>
</dbReference>
<dbReference type="Proteomes" id="UP000277579">
    <property type="component" value="Unassembled WGS sequence"/>
</dbReference>
<evidence type="ECO:0000313" key="5">
    <source>
        <dbReference type="Proteomes" id="UP000277579"/>
    </source>
</evidence>
<feature type="chain" id="PRO_5019804364" evidence="2">
    <location>
        <begin position="21"/>
        <end position="165"/>
    </location>
</feature>
<dbReference type="InterPro" id="IPR027385">
    <property type="entry name" value="Beta-barrel_OMP"/>
</dbReference>
<feature type="domain" description="Outer membrane protein beta-barrel" evidence="3">
    <location>
        <begin position="9"/>
        <end position="152"/>
    </location>
</feature>
<dbReference type="SUPFAM" id="SSF56925">
    <property type="entry name" value="OMPA-like"/>
    <property type="match status" value="1"/>
</dbReference>
<protein>
    <submittedName>
        <fullName evidence="4">Outer membrane protein with beta-barrel domain</fullName>
    </submittedName>
</protein>
<evidence type="ECO:0000256" key="2">
    <source>
        <dbReference type="SAM" id="SignalP"/>
    </source>
</evidence>
<dbReference type="Pfam" id="PF13505">
    <property type="entry name" value="OMP_b-brl"/>
    <property type="match status" value="1"/>
</dbReference>
<dbReference type="InterPro" id="IPR011250">
    <property type="entry name" value="OMP/PagP_B-barrel"/>
</dbReference>
<dbReference type="RefSeq" id="WP_121376844.1">
    <property type="nucleotide sequence ID" value="NZ_RBLC01000003.1"/>
</dbReference>
<name>A0A495MCE5_9FLAO</name>
<keyword evidence="5" id="KW-1185">Reference proteome</keyword>
<sequence>MKRLINLSVLLLTISSFAQAPLEKGKIQLNAGFGTSNWSTPIYFGADYMISNPITVGLEASYQSYTTYGIKSTIIGLQANGNYHFNELLEISNEWDAYAGLNLNYYNWKFKDSDTNTYLVDDEPFGVGVQIGGRYFFNEKFAVNLELRSGNVTTGGKIGITYLLN</sequence>
<reference evidence="4 5" key="1">
    <citation type="submission" date="2018-10" db="EMBL/GenBank/DDBJ databases">
        <title>Genomic Encyclopedia of Archaeal and Bacterial Type Strains, Phase II (KMG-II): from individual species to whole genera.</title>
        <authorList>
            <person name="Goeker M."/>
        </authorList>
    </citation>
    <scope>NUCLEOTIDE SEQUENCE [LARGE SCALE GENOMIC DNA]</scope>
    <source>
        <strain evidence="4 5">DSM 29537</strain>
    </source>
</reference>
<dbReference type="EMBL" id="RBLC01000003">
    <property type="protein sequence ID" value="RKS21919.1"/>
    <property type="molecule type" value="Genomic_DNA"/>
</dbReference>
<accession>A0A495MCE5</accession>
<organism evidence="4 5">
    <name type="scientific">Flavobacterium endophyticum</name>
    <dbReference type="NCBI Taxonomy" id="1540163"/>
    <lineage>
        <taxon>Bacteria</taxon>
        <taxon>Pseudomonadati</taxon>
        <taxon>Bacteroidota</taxon>
        <taxon>Flavobacteriia</taxon>
        <taxon>Flavobacteriales</taxon>
        <taxon>Flavobacteriaceae</taxon>
        <taxon>Flavobacterium</taxon>
    </lineage>
</organism>
<evidence type="ECO:0000256" key="1">
    <source>
        <dbReference type="ARBA" id="ARBA00022729"/>
    </source>
</evidence>
<evidence type="ECO:0000313" key="4">
    <source>
        <dbReference type="EMBL" id="RKS21919.1"/>
    </source>
</evidence>
<dbReference type="OrthoDB" id="658990at2"/>
<dbReference type="AlphaFoldDB" id="A0A495MCE5"/>